<keyword evidence="3 8" id="KW-0812">Transmembrane</keyword>
<comment type="function">
    <text evidence="8 9">Involved in peptidoglycan biosynthesis. Transports lipid-linked peptidoglycan precursors from the inner to the outer leaflet of the cytoplasmic membrane.</text>
</comment>
<keyword evidence="4 8" id="KW-0133">Cell shape</keyword>
<dbReference type="PRINTS" id="PR01806">
    <property type="entry name" value="VIRFACTRMVIN"/>
</dbReference>
<feature type="transmembrane region" description="Helical" evidence="8">
    <location>
        <begin position="269"/>
        <end position="287"/>
    </location>
</feature>
<comment type="similarity">
    <text evidence="8 9">Belongs to the MurJ/MviN family.</text>
</comment>
<dbReference type="AlphaFoldDB" id="A0A1F5Q948"/>
<dbReference type="GO" id="GO:0005886">
    <property type="term" value="C:plasma membrane"/>
    <property type="evidence" value="ECO:0007669"/>
    <property type="project" value="UniProtKB-SubCell"/>
</dbReference>
<organism evidence="10 11">
    <name type="scientific">Candidatus Doudnabacteria bacterium RIFCSPLOWO2_02_FULL_48_13</name>
    <dbReference type="NCBI Taxonomy" id="1817845"/>
    <lineage>
        <taxon>Bacteria</taxon>
        <taxon>Candidatus Doudnaibacteriota</taxon>
    </lineage>
</organism>
<evidence type="ECO:0000256" key="2">
    <source>
        <dbReference type="ARBA" id="ARBA00022475"/>
    </source>
</evidence>
<comment type="pathway">
    <text evidence="8">Cell wall biogenesis; peptidoglycan biosynthesis.</text>
</comment>
<dbReference type="GO" id="GO:0015648">
    <property type="term" value="F:lipid-linked peptidoglycan transporter activity"/>
    <property type="evidence" value="ECO:0007669"/>
    <property type="project" value="UniProtKB-UniRule"/>
</dbReference>
<dbReference type="GO" id="GO:0009252">
    <property type="term" value="P:peptidoglycan biosynthetic process"/>
    <property type="evidence" value="ECO:0007669"/>
    <property type="project" value="UniProtKB-UniRule"/>
</dbReference>
<feature type="transmembrane region" description="Helical" evidence="8">
    <location>
        <begin position="241"/>
        <end position="263"/>
    </location>
</feature>
<evidence type="ECO:0000256" key="8">
    <source>
        <dbReference type="HAMAP-Rule" id="MF_02078"/>
    </source>
</evidence>
<evidence type="ECO:0000313" key="11">
    <source>
        <dbReference type="Proteomes" id="UP000177235"/>
    </source>
</evidence>
<evidence type="ECO:0000256" key="1">
    <source>
        <dbReference type="ARBA" id="ARBA00004651"/>
    </source>
</evidence>
<dbReference type="NCBIfam" id="TIGR01695">
    <property type="entry name" value="murJ_mviN"/>
    <property type="match status" value="1"/>
</dbReference>
<feature type="transmembrane region" description="Helical" evidence="8">
    <location>
        <begin position="440"/>
        <end position="466"/>
    </location>
</feature>
<proteinExistence type="inferred from homology"/>
<keyword evidence="7 8" id="KW-0472">Membrane</keyword>
<evidence type="ECO:0000256" key="7">
    <source>
        <dbReference type="ARBA" id="ARBA00023136"/>
    </source>
</evidence>
<dbReference type="Pfam" id="PF03023">
    <property type="entry name" value="MurJ"/>
    <property type="match status" value="1"/>
</dbReference>
<protein>
    <recommendedName>
        <fullName evidence="8">Probable lipid II flippase MurJ</fullName>
    </recommendedName>
</protein>
<dbReference type="GO" id="GO:0034204">
    <property type="term" value="P:lipid translocation"/>
    <property type="evidence" value="ECO:0007669"/>
    <property type="project" value="TreeGrafter"/>
</dbReference>
<feature type="transmembrane region" description="Helical" evidence="8">
    <location>
        <begin position="155"/>
        <end position="176"/>
    </location>
</feature>
<comment type="subcellular location">
    <subcellularLocation>
        <location evidence="1 8">Cell membrane</location>
        <topology evidence="1 8">Multi-pass membrane protein</topology>
    </subcellularLocation>
</comment>
<feature type="transmembrane region" description="Helical" evidence="8">
    <location>
        <begin position="308"/>
        <end position="328"/>
    </location>
</feature>
<dbReference type="PANTHER" id="PTHR47019:SF1">
    <property type="entry name" value="LIPID II FLIPPASE MURJ"/>
    <property type="match status" value="1"/>
</dbReference>
<feature type="transmembrane region" description="Helical" evidence="8">
    <location>
        <begin position="380"/>
        <end position="400"/>
    </location>
</feature>
<feature type="transmembrane region" description="Helical" evidence="8">
    <location>
        <begin position="406"/>
        <end position="428"/>
    </location>
</feature>
<feature type="transmembrane region" description="Helical" evidence="8">
    <location>
        <begin position="9"/>
        <end position="31"/>
    </location>
</feature>
<reference evidence="10 11" key="1">
    <citation type="journal article" date="2016" name="Nat. Commun.">
        <title>Thousands of microbial genomes shed light on interconnected biogeochemical processes in an aquifer system.</title>
        <authorList>
            <person name="Anantharaman K."/>
            <person name="Brown C.T."/>
            <person name="Hug L.A."/>
            <person name="Sharon I."/>
            <person name="Castelle C.J."/>
            <person name="Probst A.J."/>
            <person name="Thomas B.C."/>
            <person name="Singh A."/>
            <person name="Wilkins M.J."/>
            <person name="Karaoz U."/>
            <person name="Brodie E.L."/>
            <person name="Williams K.H."/>
            <person name="Hubbard S.S."/>
            <person name="Banfield J.F."/>
        </authorList>
    </citation>
    <scope>NUCLEOTIDE SEQUENCE [LARGE SCALE GENOMIC DNA]</scope>
</reference>
<dbReference type="EMBL" id="MFFF01000027">
    <property type="protein sequence ID" value="OGE98693.1"/>
    <property type="molecule type" value="Genomic_DNA"/>
</dbReference>
<dbReference type="PIRSF" id="PIRSF002869">
    <property type="entry name" value="MviN"/>
    <property type="match status" value="1"/>
</dbReference>
<comment type="caution">
    <text evidence="10">The sequence shown here is derived from an EMBL/GenBank/DDBJ whole genome shotgun (WGS) entry which is preliminary data.</text>
</comment>
<sequence>MSSILRSTIFIAIFTILTKILGLAKFIVLSNRFGAGRETDIFFAAFRVPDFIFNLLIAGTLSVAFIPVFVSYLGRDRRQAFVLASTVFNLTLLVMSSFALLGFVFAPVLVGLIAPGFDADARAETITITRILMLSPLIFSLSSILTSILHSFKRFYIAAVSPIFYNLAIILGIIYLYPRHGFIGVVWGVIAGAMLHFLIQLPASIRLGLVPLRHLDLGHAGVKKIGKLFLPRILGIDLGQISLLVASIIGSTMAVGSIAQFTYAYDLETLPLGVFAIAFAVTAFPVLSEYASKNDISGFRTFLSKTMVQLLFLIIPLSVSMLILRAQIVRLIFGALQGTKFTFEDTRITAYTLGFFAISLFAQALIPLLARSFYALQNTIIPVAAGALAAVFNIILAFIFTRRFGVPSMALAFSIAAILDMIVLFLILRRRLGNDLNDDFLFLRVLKICIASVVMGTISYGALYAIAPLVNMQTYLGILLQAAGSLLLGGVAYLFAGLVIRLPEAGEFVGVLKTWFAKFSKPVVSAVENLFQ</sequence>
<keyword evidence="8 9" id="KW-0961">Cell wall biogenesis/degradation</keyword>
<name>A0A1F5Q948_9BACT</name>
<keyword evidence="5 8" id="KW-0573">Peptidoglycan synthesis</keyword>
<dbReference type="Proteomes" id="UP000177235">
    <property type="component" value="Unassembled WGS sequence"/>
</dbReference>
<feature type="transmembrane region" description="Helical" evidence="8">
    <location>
        <begin position="348"/>
        <end position="368"/>
    </location>
</feature>
<dbReference type="GO" id="GO:0008360">
    <property type="term" value="P:regulation of cell shape"/>
    <property type="evidence" value="ECO:0007669"/>
    <property type="project" value="UniProtKB-UniRule"/>
</dbReference>
<gene>
    <name evidence="8" type="primary">murJ</name>
    <name evidence="10" type="ORF">A3J05_04505</name>
</gene>
<feature type="transmembrane region" description="Helical" evidence="8">
    <location>
        <begin position="182"/>
        <end position="199"/>
    </location>
</feature>
<dbReference type="HAMAP" id="MF_02078">
    <property type="entry name" value="MurJ_MviN"/>
    <property type="match status" value="1"/>
</dbReference>
<dbReference type="InterPro" id="IPR004268">
    <property type="entry name" value="MurJ"/>
</dbReference>
<keyword evidence="6 8" id="KW-1133">Transmembrane helix</keyword>
<evidence type="ECO:0000256" key="4">
    <source>
        <dbReference type="ARBA" id="ARBA00022960"/>
    </source>
</evidence>
<dbReference type="UniPathway" id="UPA00219"/>
<evidence type="ECO:0000256" key="3">
    <source>
        <dbReference type="ARBA" id="ARBA00022692"/>
    </source>
</evidence>
<keyword evidence="8 9" id="KW-0813">Transport</keyword>
<keyword evidence="2 8" id="KW-1003">Cell membrane</keyword>
<feature type="transmembrane region" description="Helical" evidence="8">
    <location>
        <begin position="51"/>
        <end position="74"/>
    </location>
</feature>
<dbReference type="GO" id="GO:0071555">
    <property type="term" value="P:cell wall organization"/>
    <property type="evidence" value="ECO:0007669"/>
    <property type="project" value="UniProtKB-UniRule"/>
</dbReference>
<evidence type="ECO:0000313" key="10">
    <source>
        <dbReference type="EMBL" id="OGE98693.1"/>
    </source>
</evidence>
<dbReference type="InterPro" id="IPR051050">
    <property type="entry name" value="Lipid_II_flippase_MurJ/MviN"/>
</dbReference>
<evidence type="ECO:0000256" key="6">
    <source>
        <dbReference type="ARBA" id="ARBA00022989"/>
    </source>
</evidence>
<evidence type="ECO:0000256" key="5">
    <source>
        <dbReference type="ARBA" id="ARBA00022984"/>
    </source>
</evidence>
<feature type="transmembrane region" description="Helical" evidence="8">
    <location>
        <begin position="478"/>
        <end position="500"/>
    </location>
</feature>
<feature type="transmembrane region" description="Helical" evidence="8">
    <location>
        <begin position="126"/>
        <end position="148"/>
    </location>
</feature>
<accession>A0A1F5Q948</accession>
<dbReference type="PANTHER" id="PTHR47019">
    <property type="entry name" value="LIPID II FLIPPASE MURJ"/>
    <property type="match status" value="1"/>
</dbReference>
<dbReference type="CDD" id="cd13123">
    <property type="entry name" value="MATE_MurJ_like"/>
    <property type="match status" value="1"/>
</dbReference>
<feature type="transmembrane region" description="Helical" evidence="8">
    <location>
        <begin position="81"/>
        <end position="114"/>
    </location>
</feature>
<evidence type="ECO:0000256" key="9">
    <source>
        <dbReference type="PIRNR" id="PIRNR002869"/>
    </source>
</evidence>